<evidence type="ECO:0000313" key="2">
    <source>
        <dbReference type="EMBL" id="GCD32409.1"/>
    </source>
</evidence>
<sequence length="124" mass="14471">MNCEDAEPLRASPRPAQEARDYERYAGRRVWEGARGTVGRSYDFRARHGYTRSGLFPTLHVVLTGLPEHRLQRRLKALARDVEGITLAVPATTLPRLKRGEPWYELADDDHYRRHIRYPQVFSR</sequence>
<name>A0A7U9PXQ7_9ACTN</name>
<feature type="region of interest" description="Disordered" evidence="1">
    <location>
        <begin position="1"/>
        <end position="20"/>
    </location>
</feature>
<proteinExistence type="predicted"/>
<dbReference type="RefSeq" id="WP_174856350.1">
    <property type="nucleotide sequence ID" value="NZ_BHZC01000001.1"/>
</dbReference>
<dbReference type="EMBL" id="BHZC01000001">
    <property type="protein sequence ID" value="GCD32409.1"/>
    <property type="molecule type" value="Genomic_DNA"/>
</dbReference>
<dbReference type="GeneID" id="95619224"/>
<reference evidence="2 3" key="1">
    <citation type="submission" date="2018-11" db="EMBL/GenBank/DDBJ databases">
        <title>Whole genome sequence of Streptomyces chrestomyceticus NBRC 13444(T).</title>
        <authorList>
            <person name="Komaki H."/>
            <person name="Tamura T."/>
        </authorList>
    </citation>
    <scope>NUCLEOTIDE SEQUENCE [LARGE SCALE GENOMIC DNA]</scope>
    <source>
        <strain evidence="2 3">NBRC 13444</strain>
    </source>
</reference>
<evidence type="ECO:0000256" key="1">
    <source>
        <dbReference type="SAM" id="MobiDB-lite"/>
    </source>
</evidence>
<comment type="caution">
    <text evidence="2">The sequence shown here is derived from an EMBL/GenBank/DDBJ whole genome shotgun (WGS) entry which is preliminary data.</text>
</comment>
<accession>A0A7U9PXQ7</accession>
<dbReference type="AlphaFoldDB" id="A0A7U9PXQ7"/>
<organism evidence="2 3">
    <name type="scientific">Streptomyces chrestomyceticus JCM 4735</name>
    <dbReference type="NCBI Taxonomy" id="1306181"/>
    <lineage>
        <taxon>Bacteria</taxon>
        <taxon>Bacillati</taxon>
        <taxon>Actinomycetota</taxon>
        <taxon>Actinomycetes</taxon>
        <taxon>Kitasatosporales</taxon>
        <taxon>Streptomycetaceae</taxon>
        <taxon>Streptomyces</taxon>
    </lineage>
</organism>
<gene>
    <name evidence="2" type="ORF">OEIGOIKO_00122</name>
</gene>
<dbReference type="Proteomes" id="UP000287830">
    <property type="component" value="Unassembled WGS sequence"/>
</dbReference>
<protein>
    <submittedName>
        <fullName evidence="2">Uncharacterized protein</fullName>
    </submittedName>
</protein>
<evidence type="ECO:0000313" key="3">
    <source>
        <dbReference type="Proteomes" id="UP000287830"/>
    </source>
</evidence>